<dbReference type="Proteomes" id="UP000789405">
    <property type="component" value="Unassembled WGS sequence"/>
</dbReference>
<gene>
    <name evidence="1" type="ORF">DERYTH_LOCUS8056</name>
</gene>
<feature type="non-terminal residue" evidence="1">
    <location>
        <position position="1"/>
    </location>
</feature>
<reference evidence="1" key="1">
    <citation type="submission" date="2021-06" db="EMBL/GenBank/DDBJ databases">
        <authorList>
            <person name="Kallberg Y."/>
            <person name="Tangrot J."/>
            <person name="Rosling A."/>
        </authorList>
    </citation>
    <scope>NUCLEOTIDE SEQUENCE</scope>
    <source>
        <strain evidence="1">MA453B</strain>
    </source>
</reference>
<proteinExistence type="predicted"/>
<evidence type="ECO:0000313" key="1">
    <source>
        <dbReference type="EMBL" id="CAG8609417.1"/>
    </source>
</evidence>
<protein>
    <submittedName>
        <fullName evidence="1">19805_t:CDS:1</fullName>
    </submittedName>
</protein>
<name>A0A9N9CMS5_9GLOM</name>
<organism evidence="1 2">
    <name type="scientific">Dentiscutata erythropus</name>
    <dbReference type="NCBI Taxonomy" id="1348616"/>
    <lineage>
        <taxon>Eukaryota</taxon>
        <taxon>Fungi</taxon>
        <taxon>Fungi incertae sedis</taxon>
        <taxon>Mucoromycota</taxon>
        <taxon>Glomeromycotina</taxon>
        <taxon>Glomeromycetes</taxon>
        <taxon>Diversisporales</taxon>
        <taxon>Gigasporaceae</taxon>
        <taxon>Dentiscutata</taxon>
    </lineage>
</organism>
<accession>A0A9N9CMS5</accession>
<dbReference type="AlphaFoldDB" id="A0A9N9CMS5"/>
<keyword evidence="2" id="KW-1185">Reference proteome</keyword>
<sequence>VPLQIKTLQNEPTIYNLLIAPAFRIFSVPVQDPSEPHSDSAIFRLKKGVYNSINRKTTDLSVICKYNPNPKGHHSNVAEATYCQTIFSVAENSKSQLCDETEHVKKKRKRDEELVKIAKAFKSKNQQQNKNRNHVVVED</sequence>
<dbReference type="EMBL" id="CAJVPY010004071">
    <property type="protein sequence ID" value="CAG8609417.1"/>
    <property type="molecule type" value="Genomic_DNA"/>
</dbReference>
<dbReference type="OrthoDB" id="2358498at2759"/>
<evidence type="ECO:0000313" key="2">
    <source>
        <dbReference type="Proteomes" id="UP000789405"/>
    </source>
</evidence>
<comment type="caution">
    <text evidence="1">The sequence shown here is derived from an EMBL/GenBank/DDBJ whole genome shotgun (WGS) entry which is preliminary data.</text>
</comment>